<feature type="compositionally biased region" description="Basic and acidic residues" evidence="1">
    <location>
        <begin position="30"/>
        <end position="49"/>
    </location>
</feature>
<feature type="compositionally biased region" description="Basic residues" evidence="1">
    <location>
        <begin position="19"/>
        <end position="29"/>
    </location>
</feature>
<accession>A0A919Y6I4</accession>
<protein>
    <submittedName>
        <fullName evidence="2">Uncharacterized protein</fullName>
    </submittedName>
</protein>
<reference evidence="2 3" key="1">
    <citation type="submission" date="2021-03" db="EMBL/GenBank/DDBJ databases">
        <title>Antimicrobial resistance genes in bacteria isolated from Japanese honey, and their potential for conferring macrolide and lincosamide resistance in the American foulbrood pathogen Paenibacillus larvae.</title>
        <authorList>
            <person name="Okamoto M."/>
            <person name="Kumagai M."/>
            <person name="Kanamori H."/>
            <person name="Takamatsu D."/>
        </authorList>
    </citation>
    <scope>NUCLEOTIDE SEQUENCE [LARGE SCALE GENOMIC DNA]</scope>
    <source>
        <strain evidence="2 3">J34TS1</strain>
    </source>
</reference>
<dbReference type="Proteomes" id="UP000682811">
    <property type="component" value="Unassembled WGS sequence"/>
</dbReference>
<organism evidence="2 3">
    <name type="scientific">Paenibacillus azoreducens</name>
    <dbReference type="NCBI Taxonomy" id="116718"/>
    <lineage>
        <taxon>Bacteria</taxon>
        <taxon>Bacillati</taxon>
        <taxon>Bacillota</taxon>
        <taxon>Bacilli</taxon>
        <taxon>Bacillales</taxon>
        <taxon>Paenibacillaceae</taxon>
        <taxon>Paenibacillus</taxon>
    </lineage>
</organism>
<evidence type="ECO:0000256" key="1">
    <source>
        <dbReference type="SAM" id="MobiDB-lite"/>
    </source>
</evidence>
<name>A0A919Y6I4_9BACL</name>
<feature type="region of interest" description="Disordered" evidence="1">
    <location>
        <begin position="1"/>
        <end position="49"/>
    </location>
</feature>
<comment type="caution">
    <text evidence="2">The sequence shown here is derived from an EMBL/GenBank/DDBJ whole genome shotgun (WGS) entry which is preliminary data.</text>
</comment>
<gene>
    <name evidence="2" type="ORF">J34TS1_03370</name>
</gene>
<dbReference type="AlphaFoldDB" id="A0A919Y6I4"/>
<dbReference type="EMBL" id="BORT01000001">
    <property type="protein sequence ID" value="GIO45572.1"/>
    <property type="molecule type" value="Genomic_DNA"/>
</dbReference>
<sequence>MRDEEASNTVSAQSDRAIVRRVHSNMSRSKRSDRDKDEMSREEHTKNDA</sequence>
<evidence type="ECO:0000313" key="2">
    <source>
        <dbReference type="EMBL" id="GIO45572.1"/>
    </source>
</evidence>
<proteinExistence type="predicted"/>
<keyword evidence="3" id="KW-1185">Reference proteome</keyword>
<evidence type="ECO:0000313" key="3">
    <source>
        <dbReference type="Proteomes" id="UP000682811"/>
    </source>
</evidence>